<organism evidence="1 2">
    <name type="scientific">Klebsiella variicola</name>
    <dbReference type="NCBI Taxonomy" id="244366"/>
    <lineage>
        <taxon>Bacteria</taxon>
        <taxon>Pseudomonadati</taxon>
        <taxon>Pseudomonadota</taxon>
        <taxon>Gammaproteobacteria</taxon>
        <taxon>Enterobacterales</taxon>
        <taxon>Enterobacteriaceae</taxon>
        <taxon>Klebsiella/Raoultella group</taxon>
        <taxon>Klebsiella</taxon>
        <taxon>Klebsiella pneumoniae complex</taxon>
    </lineage>
</organism>
<comment type="caution">
    <text evidence="1">The sequence shown here is derived from an EMBL/GenBank/DDBJ whole genome shotgun (WGS) entry which is preliminary data.</text>
</comment>
<gene>
    <name evidence="1" type="ORF">NCTC9177_07423</name>
</gene>
<protein>
    <submittedName>
        <fullName evidence="1">Uncharacterized protein</fullName>
    </submittedName>
</protein>
<sequence>MWLLRICETSIDGLFSCNGLRDNARSSCCFKNMGERFRCEVVSQKCFVIA</sequence>
<dbReference type="EMBL" id="UGKR01000004">
    <property type="protein sequence ID" value="STV77840.1"/>
    <property type="molecule type" value="Genomic_DNA"/>
</dbReference>
<name>A0A7H4N469_KLEVA</name>
<dbReference type="Proteomes" id="UP000254545">
    <property type="component" value="Unassembled WGS sequence"/>
</dbReference>
<proteinExistence type="predicted"/>
<evidence type="ECO:0000313" key="1">
    <source>
        <dbReference type="EMBL" id="STV77840.1"/>
    </source>
</evidence>
<reference evidence="1 2" key="1">
    <citation type="submission" date="2018-06" db="EMBL/GenBank/DDBJ databases">
        <authorList>
            <consortium name="Pathogen Informatics"/>
            <person name="Doyle S."/>
        </authorList>
    </citation>
    <scope>NUCLEOTIDE SEQUENCE [LARGE SCALE GENOMIC DNA]</scope>
    <source>
        <strain evidence="1 2">NCTC9177</strain>
    </source>
</reference>
<evidence type="ECO:0000313" key="2">
    <source>
        <dbReference type="Proteomes" id="UP000254545"/>
    </source>
</evidence>
<accession>A0A7H4N469</accession>
<dbReference type="AlphaFoldDB" id="A0A7H4N469"/>